<organism evidence="3 4">
    <name type="scientific">Pristionchus mayeri</name>
    <dbReference type="NCBI Taxonomy" id="1317129"/>
    <lineage>
        <taxon>Eukaryota</taxon>
        <taxon>Metazoa</taxon>
        <taxon>Ecdysozoa</taxon>
        <taxon>Nematoda</taxon>
        <taxon>Chromadorea</taxon>
        <taxon>Rhabditida</taxon>
        <taxon>Rhabditina</taxon>
        <taxon>Diplogasteromorpha</taxon>
        <taxon>Diplogasteroidea</taxon>
        <taxon>Neodiplogasteridae</taxon>
        <taxon>Pristionchus</taxon>
    </lineage>
</organism>
<comment type="caution">
    <text evidence="3">The sequence shown here is derived from an EMBL/GenBank/DDBJ whole genome shotgun (WGS) entry which is preliminary data.</text>
</comment>
<evidence type="ECO:0000313" key="4">
    <source>
        <dbReference type="Proteomes" id="UP001328107"/>
    </source>
</evidence>
<keyword evidence="2" id="KW-1133">Transmembrane helix</keyword>
<dbReference type="EMBL" id="BTRK01000001">
    <property type="protein sequence ID" value="GMR32063.1"/>
    <property type="molecule type" value="Genomic_DNA"/>
</dbReference>
<feature type="compositionally biased region" description="Low complexity" evidence="1">
    <location>
        <begin position="46"/>
        <end position="57"/>
    </location>
</feature>
<keyword evidence="2" id="KW-0472">Membrane</keyword>
<keyword evidence="4" id="KW-1185">Reference proteome</keyword>
<keyword evidence="2" id="KW-0812">Transmembrane</keyword>
<dbReference type="Proteomes" id="UP001328107">
    <property type="component" value="Unassembled WGS sequence"/>
</dbReference>
<protein>
    <submittedName>
        <fullName evidence="3">Uncharacterized protein</fullName>
    </submittedName>
</protein>
<dbReference type="AlphaFoldDB" id="A0AAN4Z124"/>
<accession>A0AAN4Z124</accession>
<evidence type="ECO:0000256" key="2">
    <source>
        <dbReference type="SAM" id="Phobius"/>
    </source>
</evidence>
<feature type="transmembrane region" description="Helical" evidence="2">
    <location>
        <begin position="113"/>
        <end position="133"/>
    </location>
</feature>
<sequence>QVHHQWSWRKRRRRRRKEEGYGIEPDTVSEEGIVLYRERMEEEETPSTSHCTSNSHHSWAEEEGKDHEGYAYPEGSGRYGKFLHDRQSYAHERIREQKSTYTRHQRYSSHRSSLLSSLLPSLLFLLLFCFLPPPVSTQDCVSWTKNPWDVFSPSPTLPTDVNGGSLTPSCFAWSSESPHFLCEVKGEARRERMAQMHLLYGENETSVTVLDMLLSNSSSSSLPRLRMGVYGSDCLKDDLQKCTACFRRIDDSMLRLSSARSSFEHALNRFDCLPAIDTASATRPFSPNASCRVCKMWYKRWLASELLGVWSVRPCIDWCYSAQLACPHLATSRVVDYAGHPSFQCTDLNIPLASSSPCSCVHPCDITGIVNADDSLATSEMCIRRRQLCSLHSSAPLSSSLPPLLL</sequence>
<feature type="non-terminal residue" evidence="3">
    <location>
        <position position="406"/>
    </location>
</feature>
<feature type="non-terminal residue" evidence="3">
    <location>
        <position position="1"/>
    </location>
</feature>
<feature type="region of interest" description="Disordered" evidence="1">
    <location>
        <begin position="40"/>
        <end position="64"/>
    </location>
</feature>
<name>A0AAN4Z124_9BILA</name>
<evidence type="ECO:0000256" key="1">
    <source>
        <dbReference type="SAM" id="MobiDB-lite"/>
    </source>
</evidence>
<proteinExistence type="predicted"/>
<evidence type="ECO:0000313" key="3">
    <source>
        <dbReference type="EMBL" id="GMR32063.1"/>
    </source>
</evidence>
<reference evidence="4" key="1">
    <citation type="submission" date="2022-10" db="EMBL/GenBank/DDBJ databases">
        <title>Genome assembly of Pristionchus species.</title>
        <authorList>
            <person name="Yoshida K."/>
            <person name="Sommer R.J."/>
        </authorList>
    </citation>
    <scope>NUCLEOTIDE SEQUENCE [LARGE SCALE GENOMIC DNA]</scope>
    <source>
        <strain evidence="4">RS5460</strain>
    </source>
</reference>
<gene>
    <name evidence="3" type="ORF">PMAYCL1PPCAC_02258</name>
</gene>